<accession>A0ABY4I642</accession>
<dbReference type="PROSITE" id="PS51257">
    <property type="entry name" value="PROKAR_LIPOPROTEIN"/>
    <property type="match status" value="1"/>
</dbReference>
<gene>
    <name evidence="1" type="ORF">MYF79_05435</name>
</gene>
<reference evidence="1 2" key="1">
    <citation type="submission" date="2022-04" db="EMBL/GenBank/DDBJ databases">
        <title>The arsenic-methylating capacity of Chitinophaga filiformis YT5 during chitin decomposition.</title>
        <authorList>
            <person name="Chen G."/>
            <person name="Liang Y."/>
        </authorList>
    </citation>
    <scope>NUCLEOTIDE SEQUENCE [LARGE SCALE GENOMIC DNA]</scope>
    <source>
        <strain evidence="1 2">YT5</strain>
    </source>
</reference>
<sequence length="336" mass="38478">MPLNRMHLLTVLMLIILGCGKDKNKKDSRILSYQKIWSNSTYSAFTDLTKYGGRWYCVFREGKAHVGDEGKVRLISSDDAITWSSDTLLRVPGSDLRDPKLIIGFDHKLYITVGALRPGNVINVVYAYNDTTGRWKGPINTNVDKDWLWRVQKRGNTDMYTMAYGVASRQPMKTTISLYGSNPDIFPRFRLLKKDVSSDGCPTECAMLFTHTKKMVIVARRDCDSKTSWLGLSDTPYNVIEWHDMGRTIESPNIIEVKNRFYLAGRAYDPPYFGPVTALFDLDIEHKKVTKLENLPSGWDTGYPGLYYNDGKLWISYYAKDVDESRSIFLCTYKTD</sequence>
<keyword evidence="2" id="KW-1185">Reference proteome</keyword>
<dbReference type="RefSeq" id="WP_247812903.1">
    <property type="nucleotide sequence ID" value="NZ_CP095855.1"/>
</dbReference>
<evidence type="ECO:0000313" key="2">
    <source>
        <dbReference type="Proteomes" id="UP000830198"/>
    </source>
</evidence>
<proteinExistence type="predicted"/>
<organism evidence="1 2">
    <name type="scientific">Chitinophaga filiformis</name>
    <name type="common">Myxococcus filiformis</name>
    <name type="synonym">Flexibacter filiformis</name>
    <dbReference type="NCBI Taxonomy" id="104663"/>
    <lineage>
        <taxon>Bacteria</taxon>
        <taxon>Pseudomonadati</taxon>
        <taxon>Bacteroidota</taxon>
        <taxon>Chitinophagia</taxon>
        <taxon>Chitinophagales</taxon>
        <taxon>Chitinophagaceae</taxon>
        <taxon>Chitinophaga</taxon>
    </lineage>
</organism>
<protein>
    <recommendedName>
        <fullName evidence="3">Exo-alpha-sialidase</fullName>
    </recommendedName>
</protein>
<evidence type="ECO:0008006" key="3">
    <source>
        <dbReference type="Google" id="ProtNLM"/>
    </source>
</evidence>
<dbReference type="EMBL" id="CP095855">
    <property type="protein sequence ID" value="UPK70739.1"/>
    <property type="molecule type" value="Genomic_DNA"/>
</dbReference>
<dbReference type="SUPFAM" id="SSF75005">
    <property type="entry name" value="Arabinanase/levansucrase/invertase"/>
    <property type="match status" value="1"/>
</dbReference>
<name>A0ABY4I642_CHIFI</name>
<dbReference type="InterPro" id="IPR023296">
    <property type="entry name" value="Glyco_hydro_beta-prop_sf"/>
</dbReference>
<dbReference type="Gene3D" id="2.120.10.10">
    <property type="match status" value="1"/>
</dbReference>
<dbReference type="Proteomes" id="UP000830198">
    <property type="component" value="Chromosome"/>
</dbReference>
<evidence type="ECO:0000313" key="1">
    <source>
        <dbReference type="EMBL" id="UPK70739.1"/>
    </source>
</evidence>